<keyword evidence="3" id="KW-1133">Transmembrane helix</keyword>
<keyword evidence="3" id="KW-0812">Transmembrane</keyword>
<sequence length="231" mass="27778">MYKNRIFIYNRLSFFLIFLYNIDMAKFKRKTKEERTYEIIEAAKKVFLEKGFHNTTMEDIVAATSLSKGGVYQYFKSTKAIMFAIMQEGNYFRYRRNEEIFGSAKKIDDPYEIVTLALEAKLFDNVPEKRLYLMFLAEILYDKEYETLFWKLENQAHKFINENLEHLFKEGTFEGKKIKYKTNKTGRLYSRLFNGILIIYELFEDKTVFDEGKRELHDFLYSCVKKSFTIE</sequence>
<evidence type="ECO:0000259" key="4">
    <source>
        <dbReference type="PROSITE" id="PS50977"/>
    </source>
</evidence>
<dbReference type="InterPro" id="IPR001647">
    <property type="entry name" value="HTH_TetR"/>
</dbReference>
<dbReference type="PROSITE" id="PS50977">
    <property type="entry name" value="HTH_TETR_2"/>
    <property type="match status" value="1"/>
</dbReference>
<dbReference type="Proteomes" id="UP000011701">
    <property type="component" value="Chromosome"/>
</dbReference>
<organism evidence="5">
    <name type="scientific">Treponema denticola OTK</name>
    <dbReference type="NCBI Taxonomy" id="999434"/>
    <lineage>
        <taxon>Bacteria</taxon>
        <taxon>Pseudomonadati</taxon>
        <taxon>Spirochaetota</taxon>
        <taxon>Spirochaetia</taxon>
        <taxon>Spirochaetales</taxon>
        <taxon>Treponemataceae</taxon>
        <taxon>Treponema</taxon>
    </lineage>
</organism>
<dbReference type="EMBL" id="AGDY01000008">
    <property type="protein sequence ID" value="EMB20869.1"/>
    <property type="molecule type" value="Genomic_DNA"/>
</dbReference>
<comment type="caution">
    <text evidence="5">The sequence shown here is derived from an EMBL/GenBank/DDBJ whole genome shotgun (WGS) entry which is preliminary data.</text>
</comment>
<feature type="domain" description="HTH tetR-type" evidence="4">
    <location>
        <begin position="33"/>
        <end position="93"/>
    </location>
</feature>
<dbReference type="Gene3D" id="1.10.357.10">
    <property type="entry name" value="Tetracycline Repressor, domain 2"/>
    <property type="match status" value="1"/>
</dbReference>
<feature type="transmembrane region" description="Helical" evidence="3">
    <location>
        <begin position="6"/>
        <end position="22"/>
    </location>
</feature>
<dbReference type="InterPro" id="IPR009057">
    <property type="entry name" value="Homeodomain-like_sf"/>
</dbReference>
<dbReference type="Pfam" id="PF00440">
    <property type="entry name" value="TetR_N"/>
    <property type="match status" value="1"/>
</dbReference>
<dbReference type="PROSITE" id="PS01081">
    <property type="entry name" value="HTH_TETR_1"/>
    <property type="match status" value="1"/>
</dbReference>
<keyword evidence="1 2" id="KW-0238">DNA-binding</keyword>
<dbReference type="GO" id="GO:0003700">
    <property type="term" value="F:DNA-binding transcription factor activity"/>
    <property type="evidence" value="ECO:0007669"/>
    <property type="project" value="TreeGrafter"/>
</dbReference>
<accession>A0A0F6MNJ4</accession>
<protein>
    <recommendedName>
        <fullName evidence="4">HTH tetR-type domain-containing protein</fullName>
    </recommendedName>
</protein>
<evidence type="ECO:0000256" key="2">
    <source>
        <dbReference type="PROSITE-ProRule" id="PRU00335"/>
    </source>
</evidence>
<keyword evidence="3" id="KW-0472">Membrane</keyword>
<dbReference type="InterPro" id="IPR050109">
    <property type="entry name" value="HTH-type_TetR-like_transc_reg"/>
</dbReference>
<gene>
    <name evidence="5" type="ORF">HMPREF9723_01500</name>
</gene>
<dbReference type="PANTHER" id="PTHR30055:SF226">
    <property type="entry name" value="HTH-TYPE TRANSCRIPTIONAL REGULATOR PKSA"/>
    <property type="match status" value="1"/>
</dbReference>
<dbReference type="SUPFAM" id="SSF46689">
    <property type="entry name" value="Homeodomain-like"/>
    <property type="match status" value="1"/>
</dbReference>
<evidence type="ECO:0000256" key="3">
    <source>
        <dbReference type="SAM" id="Phobius"/>
    </source>
</evidence>
<dbReference type="PATRIC" id="fig|999434.4.peg.1555"/>
<name>A0A0F6MNJ4_TREDN</name>
<dbReference type="PANTHER" id="PTHR30055">
    <property type="entry name" value="HTH-TYPE TRANSCRIPTIONAL REGULATOR RUTR"/>
    <property type="match status" value="1"/>
</dbReference>
<feature type="DNA-binding region" description="H-T-H motif" evidence="2">
    <location>
        <begin position="56"/>
        <end position="75"/>
    </location>
</feature>
<evidence type="ECO:0000313" key="5">
    <source>
        <dbReference type="EMBL" id="EMB20869.1"/>
    </source>
</evidence>
<dbReference type="AlphaFoldDB" id="A0A0F6MNJ4"/>
<proteinExistence type="predicted"/>
<dbReference type="GO" id="GO:0000976">
    <property type="term" value="F:transcription cis-regulatory region binding"/>
    <property type="evidence" value="ECO:0007669"/>
    <property type="project" value="TreeGrafter"/>
</dbReference>
<evidence type="ECO:0000256" key="1">
    <source>
        <dbReference type="ARBA" id="ARBA00023125"/>
    </source>
</evidence>
<reference evidence="5" key="1">
    <citation type="submission" date="2012-01" db="EMBL/GenBank/DDBJ databases">
        <title>The Genome Sequence of Treponema denticola OTK.</title>
        <authorList>
            <consortium name="The Broad Institute Genome Sequencing Platform"/>
            <person name="Earl A."/>
            <person name="Ward D."/>
            <person name="Feldgarden M."/>
            <person name="Gevers D."/>
            <person name="Blanton J.M."/>
            <person name="Fenno C.J."/>
            <person name="Baranova O.V."/>
            <person name="Mathney J."/>
            <person name="Dewhirst F.E."/>
            <person name="Izard J."/>
            <person name="Young S.K."/>
            <person name="Zeng Q."/>
            <person name="Gargeya S."/>
            <person name="Fitzgerald M."/>
            <person name="Haas B."/>
            <person name="Abouelleil A."/>
            <person name="Alvarado L."/>
            <person name="Arachchi H.M."/>
            <person name="Berlin A."/>
            <person name="Chapman S.B."/>
            <person name="Gearin G."/>
            <person name="Goldberg J."/>
            <person name="Griggs A."/>
            <person name="Gujja S."/>
            <person name="Hansen M."/>
            <person name="Heiman D."/>
            <person name="Howarth C."/>
            <person name="Larimer J."/>
            <person name="Lui A."/>
            <person name="MacDonald P.J.P."/>
            <person name="McCowen C."/>
            <person name="Montmayeur A."/>
            <person name="Murphy C."/>
            <person name="Neiman D."/>
            <person name="Pearson M."/>
            <person name="Priest M."/>
            <person name="Roberts A."/>
            <person name="Saif S."/>
            <person name="Shea T."/>
            <person name="Sisk P."/>
            <person name="Stolte C."/>
            <person name="Sykes S."/>
            <person name="Wortman J."/>
            <person name="Nusbaum C."/>
            <person name="Birren B."/>
        </authorList>
    </citation>
    <scope>NUCLEOTIDE SEQUENCE [LARGE SCALE GENOMIC DNA]</scope>
    <source>
        <strain evidence="5">OTK</strain>
    </source>
</reference>
<dbReference type="HOGENOM" id="CLU_102488_0_0_12"/>
<dbReference type="PRINTS" id="PR00455">
    <property type="entry name" value="HTHTETR"/>
</dbReference>
<dbReference type="InterPro" id="IPR023772">
    <property type="entry name" value="DNA-bd_HTH_TetR-type_CS"/>
</dbReference>